<accession>A0A0X3P9T9</accession>
<dbReference type="GO" id="GO:0005886">
    <property type="term" value="C:plasma membrane"/>
    <property type="evidence" value="ECO:0007669"/>
    <property type="project" value="UniProtKB-SubCell"/>
</dbReference>
<evidence type="ECO:0000313" key="12">
    <source>
        <dbReference type="EMBL" id="JAP48711.1"/>
    </source>
</evidence>
<evidence type="ECO:0000256" key="2">
    <source>
        <dbReference type="ARBA" id="ARBA00004651"/>
    </source>
</evidence>
<dbReference type="EMBL" id="GEEE01013318">
    <property type="protein sequence ID" value="JAP49907.1"/>
    <property type="molecule type" value="Transcribed_RNA"/>
</dbReference>
<feature type="transmembrane region" description="Helical" evidence="11">
    <location>
        <begin position="195"/>
        <end position="216"/>
    </location>
</feature>
<evidence type="ECO:0000256" key="7">
    <source>
        <dbReference type="ARBA" id="ARBA00023136"/>
    </source>
</evidence>
<evidence type="ECO:0000256" key="8">
    <source>
        <dbReference type="ARBA" id="ARBA00034739"/>
    </source>
</evidence>
<dbReference type="GO" id="GO:0005789">
    <property type="term" value="C:endoplasmic reticulum membrane"/>
    <property type="evidence" value="ECO:0007669"/>
    <property type="project" value="UniProtKB-SubCell"/>
</dbReference>
<comment type="similarity">
    <text evidence="8">Belongs to the TMEM147 family.</text>
</comment>
<feature type="transmembrane region" description="Helical" evidence="11">
    <location>
        <begin position="138"/>
        <end position="155"/>
    </location>
</feature>
<evidence type="ECO:0000256" key="5">
    <source>
        <dbReference type="ARBA" id="ARBA00022824"/>
    </source>
</evidence>
<organism evidence="12">
    <name type="scientific">Schistocephalus solidus</name>
    <name type="common">Tapeworm</name>
    <dbReference type="NCBI Taxonomy" id="70667"/>
    <lineage>
        <taxon>Eukaryota</taxon>
        <taxon>Metazoa</taxon>
        <taxon>Spiralia</taxon>
        <taxon>Lophotrochozoa</taxon>
        <taxon>Platyhelminthes</taxon>
        <taxon>Cestoda</taxon>
        <taxon>Eucestoda</taxon>
        <taxon>Diphyllobothriidea</taxon>
        <taxon>Diphyllobothriidae</taxon>
        <taxon>Schistocephalus</taxon>
    </lineage>
</organism>
<proteinExistence type="inferred from homology"/>
<evidence type="ECO:0000256" key="6">
    <source>
        <dbReference type="ARBA" id="ARBA00022989"/>
    </source>
</evidence>
<dbReference type="InterPro" id="IPR019164">
    <property type="entry name" value="TMEM147"/>
</dbReference>
<dbReference type="Pfam" id="PF09767">
    <property type="entry name" value="DUF2053"/>
    <property type="match status" value="1"/>
</dbReference>
<keyword evidence="6 11" id="KW-1133">Transmembrane helix</keyword>
<keyword evidence="3" id="KW-1003">Cell membrane</keyword>
<keyword evidence="7 11" id="KW-0472">Membrane</keyword>
<reference evidence="12" key="1">
    <citation type="submission" date="2016-01" db="EMBL/GenBank/DDBJ databases">
        <title>Reference transcriptome for the parasite Schistocephalus solidus: insights into the molecular evolution of parasitism.</title>
        <authorList>
            <person name="Hebert F.O."/>
            <person name="Grambauer S."/>
            <person name="Barber I."/>
            <person name="Landry C.R."/>
            <person name="Aubin-Horth N."/>
        </authorList>
    </citation>
    <scope>NUCLEOTIDE SEQUENCE</scope>
</reference>
<keyword evidence="5" id="KW-0256">Endoplasmic reticulum</keyword>
<evidence type="ECO:0000256" key="9">
    <source>
        <dbReference type="ARBA" id="ARBA00034846"/>
    </source>
</evidence>
<evidence type="ECO:0000256" key="3">
    <source>
        <dbReference type="ARBA" id="ARBA00022475"/>
    </source>
</evidence>
<evidence type="ECO:0000256" key="4">
    <source>
        <dbReference type="ARBA" id="ARBA00022692"/>
    </source>
</evidence>
<gene>
    <name evidence="12" type="ORF">TR165766</name>
</gene>
<dbReference type="PANTHER" id="PTHR12869:SF0">
    <property type="entry name" value="BOS COMPLEX SUBUNIT TMEM147"/>
    <property type="match status" value="1"/>
</dbReference>
<comment type="subcellular location">
    <subcellularLocation>
        <location evidence="2">Cell membrane</location>
        <topology evidence="2">Multi-pass membrane protein</topology>
    </subcellularLocation>
    <subcellularLocation>
        <location evidence="1">Endoplasmic reticulum membrane</location>
        <topology evidence="1">Multi-pass membrane protein</topology>
    </subcellularLocation>
</comment>
<protein>
    <recommendedName>
        <fullName evidence="9">BOS complex subunit TMEM147</fullName>
    </recommendedName>
    <alternativeName>
        <fullName evidence="10">Transmembrane protein 147</fullName>
    </alternativeName>
</protein>
<evidence type="ECO:0000256" key="10">
    <source>
        <dbReference type="ARBA" id="ARBA00034899"/>
    </source>
</evidence>
<evidence type="ECO:0000256" key="1">
    <source>
        <dbReference type="ARBA" id="ARBA00004477"/>
    </source>
</evidence>
<sequence length="270" mass="30416">MGFFHLINCIILATGPHVILYKTCGMKEHDAFWRCFKVLLLYGFTQLLRIFLATLVHINFNMASQAGLLNYEMLGIVLNFLAVRLVFCYLVGRSQLAVFIGCIGWSCGDLVFTKYIPIWVGTKDLEFDWTYLSLSFDANIDLIFHLIIFFMPWLLMRKEKNLPAALLAVISFVLASFRLSIFGLFERQFTGGFQILAKLLFASFLGLVALGLKVVWTIEAAVEPKHSQNERSFLGFATEFMNKSAVYGLQAVKKATTGSPTPRSGRKGGH</sequence>
<keyword evidence="4 11" id="KW-0812">Transmembrane</keyword>
<dbReference type="PANTHER" id="PTHR12869">
    <property type="entry name" value="SMALL SEVEN TRANSMEMBRANE DOMAIN-CONTAINING PROTEIN"/>
    <property type="match status" value="1"/>
</dbReference>
<dbReference type="AlphaFoldDB" id="A0A0X3P9T9"/>
<feature type="transmembrane region" description="Helical" evidence="11">
    <location>
        <begin position="72"/>
        <end position="91"/>
    </location>
</feature>
<dbReference type="EMBL" id="GEEE01014514">
    <property type="protein sequence ID" value="JAP48711.1"/>
    <property type="molecule type" value="Transcribed_RNA"/>
</dbReference>
<feature type="transmembrane region" description="Helical" evidence="11">
    <location>
        <begin position="162"/>
        <end position="183"/>
    </location>
</feature>
<name>A0A0X3P9T9_SCHSO</name>
<feature type="transmembrane region" description="Helical" evidence="11">
    <location>
        <begin position="98"/>
        <end position="118"/>
    </location>
</feature>
<feature type="transmembrane region" description="Helical" evidence="11">
    <location>
        <begin position="39"/>
        <end position="60"/>
    </location>
</feature>
<evidence type="ECO:0000256" key="11">
    <source>
        <dbReference type="SAM" id="Phobius"/>
    </source>
</evidence>